<dbReference type="EMBL" id="CAUYUJ010014330">
    <property type="protein sequence ID" value="CAK0839860.1"/>
    <property type="molecule type" value="Genomic_DNA"/>
</dbReference>
<proteinExistence type="predicted"/>
<keyword evidence="3" id="KW-1185">Reference proteome</keyword>
<evidence type="ECO:0008006" key="4">
    <source>
        <dbReference type="Google" id="ProtNLM"/>
    </source>
</evidence>
<evidence type="ECO:0000313" key="3">
    <source>
        <dbReference type="Proteomes" id="UP001189429"/>
    </source>
</evidence>
<organism evidence="2 3">
    <name type="scientific">Prorocentrum cordatum</name>
    <dbReference type="NCBI Taxonomy" id="2364126"/>
    <lineage>
        <taxon>Eukaryota</taxon>
        <taxon>Sar</taxon>
        <taxon>Alveolata</taxon>
        <taxon>Dinophyceae</taxon>
        <taxon>Prorocentrales</taxon>
        <taxon>Prorocentraceae</taxon>
        <taxon>Prorocentrum</taxon>
    </lineage>
</organism>
<gene>
    <name evidence="2" type="ORF">PCOR1329_LOCUS35446</name>
</gene>
<reference evidence="2" key="1">
    <citation type="submission" date="2023-10" db="EMBL/GenBank/DDBJ databases">
        <authorList>
            <person name="Chen Y."/>
            <person name="Shah S."/>
            <person name="Dougan E. K."/>
            <person name="Thang M."/>
            <person name="Chan C."/>
        </authorList>
    </citation>
    <scope>NUCLEOTIDE SEQUENCE [LARGE SCALE GENOMIC DNA]</scope>
</reference>
<keyword evidence="1" id="KW-0732">Signal</keyword>
<dbReference type="Proteomes" id="UP001189429">
    <property type="component" value="Unassembled WGS sequence"/>
</dbReference>
<name>A0ABN9T4X5_9DINO</name>
<sequence length="351" mass="40077">MWRFVLSALLLGELAVRSLASRGAVVDLDVLVLAEESSTNNRASVLQMSVESEEGGQVGTTLSPEQRQVAHLQKYEKDFVVELNMTEAHETGKLMGIVLDHDVDFQPAKVATIHKTGLIEEWNKNNPDNEVHVGDEIVRVNHIQWHANTATFVQRIVGQFKAGRKGLEGADAVLRLYIQRPRVWHHNRFALQREDAHNKEYATEFVAQLFLPDELDSSLDRIMGWALGLQHGREGAQDWKPVVIKKIEDFGPVAEWNSEHPDQLILEGDEVLQFDNVIFHHNATRWMTVLRKHYRSATVDNRTHRSALVRVQRPRWIQDAFDETHPVGEIGQEEQRSIQIRASLRPRAPCT</sequence>
<feature type="chain" id="PRO_5046689350" description="PDZ domain-containing protein" evidence="1">
    <location>
        <begin position="21"/>
        <end position="351"/>
    </location>
</feature>
<protein>
    <recommendedName>
        <fullName evidence="4">PDZ domain-containing protein</fullName>
    </recommendedName>
</protein>
<comment type="caution">
    <text evidence="2">The sequence shown here is derived from an EMBL/GenBank/DDBJ whole genome shotgun (WGS) entry which is preliminary data.</text>
</comment>
<feature type="signal peptide" evidence="1">
    <location>
        <begin position="1"/>
        <end position="20"/>
    </location>
</feature>
<evidence type="ECO:0000313" key="2">
    <source>
        <dbReference type="EMBL" id="CAK0839860.1"/>
    </source>
</evidence>
<accession>A0ABN9T4X5</accession>
<evidence type="ECO:0000256" key="1">
    <source>
        <dbReference type="SAM" id="SignalP"/>
    </source>
</evidence>